<dbReference type="AlphaFoldDB" id="A0A3T0HX32"/>
<accession>A0A3T0HX32</accession>
<sequence length="182" mass="21631">MQITLIRHLPTEWNKKQWLQGKRDIPILEVTPEFQLEIDKNRQVLHQLAPFELVLASSLMRTQQTARQYGFYPETERLLDELDFGVYEGKSKEILMKEQGYEWQENPLSLVLGERINHFEKRIKSFIKKYQPFSNLLVFGHGSWIRGLISYSHDGHINRMNKITVANNECITLYLEEKRKIL</sequence>
<dbReference type="EMBL" id="CP022572">
    <property type="protein sequence ID" value="AZU61700.1"/>
    <property type="molecule type" value="Genomic_DNA"/>
</dbReference>
<dbReference type="STRING" id="1193713.GCA_001636315_04552"/>
<evidence type="ECO:0000313" key="2">
    <source>
        <dbReference type="Proteomes" id="UP000282892"/>
    </source>
</evidence>
<dbReference type="SUPFAM" id="SSF53254">
    <property type="entry name" value="Phosphoglycerate mutase-like"/>
    <property type="match status" value="1"/>
</dbReference>
<protein>
    <submittedName>
        <fullName evidence="1">Phosphoglycerate mutase family protein</fullName>
    </submittedName>
</protein>
<dbReference type="PANTHER" id="PTHR48100">
    <property type="entry name" value="BROAD-SPECIFICITY PHOSPHATASE YOR283W-RELATED"/>
    <property type="match status" value="1"/>
</dbReference>
<keyword evidence="2" id="KW-1185">Reference proteome</keyword>
<dbReference type="SMART" id="SM00855">
    <property type="entry name" value="PGAM"/>
    <property type="match status" value="1"/>
</dbReference>
<dbReference type="GO" id="GO:0016791">
    <property type="term" value="F:phosphatase activity"/>
    <property type="evidence" value="ECO:0007669"/>
    <property type="project" value="TreeGrafter"/>
</dbReference>
<dbReference type="Gene3D" id="3.40.50.1240">
    <property type="entry name" value="Phosphoglycerate mutase-like"/>
    <property type="match status" value="1"/>
</dbReference>
<dbReference type="KEGG" id="nmk:CHR53_10650"/>
<dbReference type="Pfam" id="PF00300">
    <property type="entry name" value="His_Phos_1"/>
    <property type="match status" value="1"/>
</dbReference>
<evidence type="ECO:0000313" key="1">
    <source>
        <dbReference type="EMBL" id="AZU61700.1"/>
    </source>
</evidence>
<dbReference type="CDD" id="cd07067">
    <property type="entry name" value="HP_PGM_like"/>
    <property type="match status" value="1"/>
</dbReference>
<gene>
    <name evidence="1" type="ORF">CHR53_10650</name>
</gene>
<proteinExistence type="predicted"/>
<dbReference type="Proteomes" id="UP000282892">
    <property type="component" value="Chromosome"/>
</dbReference>
<dbReference type="InterPro" id="IPR013078">
    <property type="entry name" value="His_Pase_superF_clade-1"/>
</dbReference>
<dbReference type="RefSeq" id="WP_066396864.1">
    <property type="nucleotide sequence ID" value="NZ_CP022572.1"/>
</dbReference>
<reference evidence="1 2" key="1">
    <citation type="submission" date="2017-07" db="EMBL/GenBank/DDBJ databases">
        <title>The complete genome sequence of Bacillus mesonae strain H20-5, an efficient strain improving plant abiotic stress resistance.</title>
        <authorList>
            <person name="Kim S.Y."/>
            <person name="Song H."/>
            <person name="Sang M.K."/>
            <person name="Weon H.-Y."/>
            <person name="Song J."/>
        </authorList>
    </citation>
    <scope>NUCLEOTIDE SEQUENCE [LARGE SCALE GENOMIC DNA]</scope>
    <source>
        <strain evidence="1 2">H20-5</strain>
    </source>
</reference>
<dbReference type="InterPro" id="IPR029033">
    <property type="entry name" value="His_PPase_superfam"/>
</dbReference>
<name>A0A3T0HX32_9BACI</name>
<organism evidence="1 2">
    <name type="scientific">Neobacillus mesonae</name>
    <dbReference type="NCBI Taxonomy" id="1193713"/>
    <lineage>
        <taxon>Bacteria</taxon>
        <taxon>Bacillati</taxon>
        <taxon>Bacillota</taxon>
        <taxon>Bacilli</taxon>
        <taxon>Bacillales</taxon>
        <taxon>Bacillaceae</taxon>
        <taxon>Neobacillus</taxon>
    </lineage>
</organism>
<dbReference type="InterPro" id="IPR050275">
    <property type="entry name" value="PGM_Phosphatase"/>
</dbReference>
<dbReference type="OrthoDB" id="9782128at2"/>